<evidence type="ECO:0000256" key="1">
    <source>
        <dbReference type="ARBA" id="ARBA00004442"/>
    </source>
</evidence>
<evidence type="ECO:0000259" key="7">
    <source>
        <dbReference type="Pfam" id="PF13505"/>
    </source>
</evidence>
<reference evidence="8 9" key="1">
    <citation type="submission" date="2016-11" db="EMBL/GenBank/DDBJ databases">
        <authorList>
            <person name="Jaros S."/>
            <person name="Januszkiewicz K."/>
            <person name="Wedrychowicz H."/>
        </authorList>
    </citation>
    <scope>NUCLEOTIDE SEQUENCE [LARGE SCALE GENOMIC DNA]</scope>
    <source>
        <strain evidence="8 9">GAS138</strain>
    </source>
</reference>
<protein>
    <submittedName>
        <fullName evidence="8">Outer membrane immunogenic protein</fullName>
    </submittedName>
</protein>
<dbReference type="InterPro" id="IPR027385">
    <property type="entry name" value="Beta-barrel_OMP"/>
</dbReference>
<feature type="domain" description="Outer membrane protein beta-barrel" evidence="7">
    <location>
        <begin position="43"/>
        <end position="267"/>
    </location>
</feature>
<proteinExistence type="inferred from homology"/>
<comment type="subcellular location">
    <subcellularLocation>
        <location evidence="1">Cell outer membrane</location>
    </subcellularLocation>
</comment>
<name>A0A1M5VA25_9BRAD</name>
<evidence type="ECO:0000256" key="6">
    <source>
        <dbReference type="SAM" id="SignalP"/>
    </source>
</evidence>
<organism evidence="8 9">
    <name type="scientific">Bradyrhizobium erythrophlei</name>
    <dbReference type="NCBI Taxonomy" id="1437360"/>
    <lineage>
        <taxon>Bacteria</taxon>
        <taxon>Pseudomonadati</taxon>
        <taxon>Pseudomonadota</taxon>
        <taxon>Alphaproteobacteria</taxon>
        <taxon>Hyphomicrobiales</taxon>
        <taxon>Nitrobacteraceae</taxon>
        <taxon>Bradyrhizobium</taxon>
    </lineage>
</organism>
<dbReference type="Gene3D" id="2.40.160.20">
    <property type="match status" value="1"/>
</dbReference>
<keyword evidence="2 6" id="KW-0732">Signal</keyword>
<dbReference type="Proteomes" id="UP000189796">
    <property type="component" value="Chromosome I"/>
</dbReference>
<dbReference type="PANTHER" id="PTHR34001:SF3">
    <property type="entry name" value="BLL7405 PROTEIN"/>
    <property type="match status" value="1"/>
</dbReference>
<dbReference type="AlphaFoldDB" id="A0A1M5VA25"/>
<dbReference type="GO" id="GO:0009279">
    <property type="term" value="C:cell outer membrane"/>
    <property type="evidence" value="ECO:0007669"/>
    <property type="project" value="UniProtKB-SubCell"/>
</dbReference>
<evidence type="ECO:0000256" key="2">
    <source>
        <dbReference type="ARBA" id="ARBA00022729"/>
    </source>
</evidence>
<evidence type="ECO:0000256" key="4">
    <source>
        <dbReference type="ARBA" id="ARBA00023237"/>
    </source>
</evidence>
<evidence type="ECO:0000313" key="8">
    <source>
        <dbReference type="EMBL" id="SHH72142.1"/>
    </source>
</evidence>
<evidence type="ECO:0000256" key="3">
    <source>
        <dbReference type="ARBA" id="ARBA00023136"/>
    </source>
</evidence>
<dbReference type="PANTHER" id="PTHR34001">
    <property type="entry name" value="BLL7405 PROTEIN"/>
    <property type="match status" value="1"/>
</dbReference>
<dbReference type="InterPro" id="IPR051692">
    <property type="entry name" value="OMP-like"/>
</dbReference>
<evidence type="ECO:0000313" key="9">
    <source>
        <dbReference type="Proteomes" id="UP000189796"/>
    </source>
</evidence>
<sequence length="276" mass="28739">MGHVMKKILFGILGIASLVTTSALAADLPARVYTKAPVFVEPAFNWSGFYLGVNVGYSWGSSSNSEAISRFSSGVPLFSSTSRNDVNGVIGGGQVGYNWQASNWLFGLEADIQGSGERGSSFFNCVACDDDGTNITSNLTQKLNWFGTVRGRAGILVSPTVLLYGTGGLAYGEVQTGGTATGGFVPLTVVLPGTSSTRAGWTAGGGVEGRIGGNWTAKLEYLYMDLGSVSAGPIALTGILVPVRTTGGLSYSSHFTDNILRVGVNYLFNGPALAKY</sequence>
<comment type="similarity">
    <text evidence="5">Belongs to the Omp25/RopB family.</text>
</comment>
<dbReference type="Pfam" id="PF13505">
    <property type="entry name" value="OMP_b-brl"/>
    <property type="match status" value="1"/>
</dbReference>
<keyword evidence="3" id="KW-0472">Membrane</keyword>
<dbReference type="EMBL" id="LT670817">
    <property type="protein sequence ID" value="SHH72142.1"/>
    <property type="molecule type" value="Genomic_DNA"/>
</dbReference>
<gene>
    <name evidence="8" type="ORF">SAMN05443248_5859</name>
</gene>
<accession>A0A1M5VA25</accession>
<dbReference type="InterPro" id="IPR011250">
    <property type="entry name" value="OMP/PagP_B-barrel"/>
</dbReference>
<evidence type="ECO:0000256" key="5">
    <source>
        <dbReference type="ARBA" id="ARBA00038306"/>
    </source>
</evidence>
<keyword evidence="4" id="KW-0998">Cell outer membrane</keyword>
<dbReference type="SUPFAM" id="SSF56925">
    <property type="entry name" value="OMPA-like"/>
    <property type="match status" value="1"/>
</dbReference>
<feature type="signal peptide" evidence="6">
    <location>
        <begin position="1"/>
        <end position="25"/>
    </location>
</feature>
<feature type="chain" id="PRO_5012635526" evidence="6">
    <location>
        <begin position="26"/>
        <end position="276"/>
    </location>
</feature>